<dbReference type="EMBL" id="QRMN01000044">
    <property type="protein sequence ID" value="RHJ73876.1"/>
    <property type="molecule type" value="Genomic_DNA"/>
</dbReference>
<name>A0A415DE31_PHOVU</name>
<evidence type="ECO:0000259" key="1">
    <source>
        <dbReference type="Pfam" id="PF17293"/>
    </source>
</evidence>
<reference evidence="2 3" key="1">
    <citation type="submission" date="2018-08" db="EMBL/GenBank/DDBJ databases">
        <title>A genome reference for cultivated species of the human gut microbiota.</title>
        <authorList>
            <person name="Zou Y."/>
            <person name="Xue W."/>
            <person name="Luo G."/>
        </authorList>
    </citation>
    <scope>NUCLEOTIDE SEQUENCE [LARGE SCALE GENOMIC DNA]</scope>
    <source>
        <strain evidence="2 3">AM09-18</strain>
    </source>
</reference>
<gene>
    <name evidence="2" type="ORF">DW105_15930</name>
</gene>
<feature type="domain" description="Arm DNA-binding" evidence="1">
    <location>
        <begin position="16"/>
        <end position="95"/>
    </location>
</feature>
<dbReference type="InterPro" id="IPR035386">
    <property type="entry name" value="Arm-DNA-bind_5"/>
</dbReference>
<dbReference type="AlphaFoldDB" id="A0A415DE31"/>
<evidence type="ECO:0000313" key="2">
    <source>
        <dbReference type="EMBL" id="RHJ73876.1"/>
    </source>
</evidence>
<dbReference type="RefSeq" id="WP_118327856.1">
    <property type="nucleotide sequence ID" value="NZ_JAQEUR010000010.1"/>
</dbReference>
<dbReference type="Proteomes" id="UP000283958">
    <property type="component" value="Unassembled WGS sequence"/>
</dbReference>
<dbReference type="Pfam" id="PF17293">
    <property type="entry name" value="Arm-DNA-bind_5"/>
    <property type="match status" value="1"/>
</dbReference>
<organism evidence="2 3">
    <name type="scientific">Phocaeicola vulgatus</name>
    <name type="common">Bacteroides vulgatus</name>
    <dbReference type="NCBI Taxonomy" id="821"/>
    <lineage>
        <taxon>Bacteria</taxon>
        <taxon>Pseudomonadati</taxon>
        <taxon>Bacteroidota</taxon>
        <taxon>Bacteroidia</taxon>
        <taxon>Bacteroidales</taxon>
        <taxon>Bacteroidaceae</taxon>
        <taxon>Phocaeicola</taxon>
    </lineage>
</organism>
<protein>
    <recommendedName>
        <fullName evidence="1">Arm DNA-binding domain-containing protein</fullName>
    </recommendedName>
</protein>
<comment type="caution">
    <text evidence="2">The sequence shown here is derived from an EMBL/GenBank/DDBJ whole genome shotgun (WGS) entry which is preliminary data.</text>
</comment>
<evidence type="ECO:0000313" key="3">
    <source>
        <dbReference type="Proteomes" id="UP000283958"/>
    </source>
</evidence>
<sequence length="363" mass="41343">MARSTFKVLFYVNGSKEKNGIVPIMGRVTINGTVAQFSCKRSIPKDLWDVKGNKAKGKSVEARDINHALDNIKAQIIKHYQRISDREAFVTAEMVRNAYQGIGSEYETLLKAFDRENEVFKKRVGKDRTIATYRSRVVARNHVAAFIKSFYRRTDMSMLEIIAFNRIDNNGNTISDKHERLRNTRICKELTLKYGLHMANGKENVKRNRLKEPDKTKYELYDILKAEVGRCGNWNVLVANLKRQGAEVHFSHRGQTDEIQGVVFSKNGYHFNGSKVDRRFSYSKIDAALQRNRYGERMNLIPKVCTTDTPNATSDTARGELVSGSLGLLNGHGSSCNATDAEANLEMAEMLRRKKKRKKGLRL</sequence>
<proteinExistence type="predicted"/>
<accession>A0A415DE31</accession>